<proteinExistence type="predicted"/>
<name>B2JLF4_PARP8</name>
<evidence type="ECO:0000259" key="1">
    <source>
        <dbReference type="PROSITE" id="PS50914"/>
    </source>
</evidence>
<evidence type="ECO:0000313" key="3">
    <source>
        <dbReference type="Proteomes" id="UP000001192"/>
    </source>
</evidence>
<accession>B2JLF4</accession>
<dbReference type="AlphaFoldDB" id="B2JLF4"/>
<reference evidence="3" key="1">
    <citation type="journal article" date="2014" name="Stand. Genomic Sci.">
        <title>Complete genome sequence of Burkholderia phymatum STM815(T), a broad host range and efficient nitrogen-fixing symbiont of Mimosa species.</title>
        <authorList>
            <person name="Moulin L."/>
            <person name="Klonowska A."/>
            <person name="Caroline B."/>
            <person name="Booth K."/>
            <person name="Vriezen J.A."/>
            <person name="Melkonian R."/>
            <person name="James E.K."/>
            <person name="Young J.P."/>
            <person name="Bena G."/>
            <person name="Hauser L."/>
            <person name="Land M."/>
            <person name="Kyrpides N."/>
            <person name="Bruce D."/>
            <person name="Chain P."/>
            <person name="Copeland A."/>
            <person name="Pitluck S."/>
            <person name="Woyke T."/>
            <person name="Lizotte-Waniewski M."/>
            <person name="Bristow J."/>
            <person name="Riley M."/>
        </authorList>
    </citation>
    <scope>NUCLEOTIDE SEQUENCE [LARGE SCALE GENOMIC DNA]</scope>
    <source>
        <strain evidence="3">DSM 17167 / CIP 108236 / LMG 21445 / STM815</strain>
    </source>
</reference>
<organism evidence="2 3">
    <name type="scientific">Paraburkholderia phymatum (strain DSM 17167 / CIP 108236 / LMG 21445 / STM815)</name>
    <name type="common">Burkholderia phymatum</name>
    <dbReference type="NCBI Taxonomy" id="391038"/>
    <lineage>
        <taxon>Bacteria</taxon>
        <taxon>Pseudomonadati</taxon>
        <taxon>Pseudomonadota</taxon>
        <taxon>Betaproteobacteria</taxon>
        <taxon>Burkholderiales</taxon>
        <taxon>Burkholderiaceae</taxon>
        <taxon>Paraburkholderia</taxon>
    </lineage>
</organism>
<sequence>MGSLFKTLTAAAVGAAAMYYFDSQSGRRRRAMLRDRMGATSRTFRKKSRAQARKAMGHAYGMLHRAASSGAPVSDVQVTERVRSHLGRVMRTPGAVDVRVDHGVACVAGEVLASDRQRVIDEIAAVPGVERVEDHLSVHAAPGNIPELQGVAQRSR</sequence>
<dbReference type="OrthoDB" id="9006525at2"/>
<dbReference type="InterPro" id="IPR007055">
    <property type="entry name" value="BON_dom"/>
</dbReference>
<dbReference type="PROSITE" id="PS50914">
    <property type="entry name" value="BON"/>
    <property type="match status" value="1"/>
</dbReference>
<dbReference type="RefSeq" id="WP_012404286.1">
    <property type="nucleotide sequence ID" value="NC_010623.1"/>
</dbReference>
<feature type="domain" description="BON" evidence="1">
    <location>
        <begin position="74"/>
        <end position="140"/>
    </location>
</feature>
<dbReference type="HOGENOM" id="CLU_114006_0_0_4"/>
<dbReference type="eggNOG" id="COG5637">
    <property type="taxonomic scope" value="Bacteria"/>
</dbReference>
<evidence type="ECO:0000313" key="2">
    <source>
        <dbReference type="EMBL" id="ACC74122.1"/>
    </source>
</evidence>
<protein>
    <submittedName>
        <fullName evidence="2">Transport-associated</fullName>
    </submittedName>
</protein>
<dbReference type="Pfam" id="PF04972">
    <property type="entry name" value="BON"/>
    <property type="match status" value="1"/>
</dbReference>
<keyword evidence="3" id="KW-1185">Reference proteome</keyword>
<dbReference type="KEGG" id="bph:Bphy_5032"/>
<gene>
    <name evidence="2" type="ordered locus">Bphy_5032</name>
</gene>
<dbReference type="Proteomes" id="UP000001192">
    <property type="component" value="Chromosome 2"/>
</dbReference>
<dbReference type="EMBL" id="CP001044">
    <property type="protein sequence ID" value="ACC74122.1"/>
    <property type="molecule type" value="Genomic_DNA"/>
</dbReference>